<keyword evidence="1" id="KW-1133">Transmembrane helix</keyword>
<proteinExistence type="predicted"/>
<reference evidence="2 3" key="1">
    <citation type="submission" date="2017-06" db="EMBL/GenBank/DDBJ databases">
        <authorList>
            <person name="Kim H.J."/>
            <person name="Triplett B.A."/>
        </authorList>
    </citation>
    <scope>NUCLEOTIDE SEQUENCE [LARGE SCALE GENOMIC DNA]</scope>
    <source>
        <strain evidence="2 3">DSM 19307</strain>
    </source>
</reference>
<dbReference type="Proteomes" id="UP000198393">
    <property type="component" value="Unassembled WGS sequence"/>
</dbReference>
<feature type="transmembrane region" description="Helical" evidence="1">
    <location>
        <begin position="6"/>
        <end position="29"/>
    </location>
</feature>
<evidence type="ECO:0000313" key="3">
    <source>
        <dbReference type="Proteomes" id="UP000198393"/>
    </source>
</evidence>
<dbReference type="EMBL" id="FZPD01000004">
    <property type="protein sequence ID" value="SNT13914.1"/>
    <property type="molecule type" value="Genomic_DNA"/>
</dbReference>
<evidence type="ECO:0000256" key="1">
    <source>
        <dbReference type="SAM" id="Phobius"/>
    </source>
</evidence>
<organism evidence="2 3">
    <name type="scientific">Ekhidna lutea</name>
    <dbReference type="NCBI Taxonomy" id="447679"/>
    <lineage>
        <taxon>Bacteria</taxon>
        <taxon>Pseudomonadati</taxon>
        <taxon>Bacteroidota</taxon>
        <taxon>Cytophagia</taxon>
        <taxon>Cytophagales</taxon>
        <taxon>Reichenbachiellaceae</taxon>
        <taxon>Ekhidna</taxon>
    </lineage>
</organism>
<dbReference type="OrthoDB" id="9811276at2"/>
<dbReference type="AlphaFoldDB" id="A0A239K9V4"/>
<protein>
    <submittedName>
        <fullName evidence="2">Uncharacterized protein</fullName>
    </submittedName>
</protein>
<keyword evidence="1" id="KW-0812">Transmembrane</keyword>
<keyword evidence="3" id="KW-1185">Reference proteome</keyword>
<accession>A0A239K9V4</accession>
<evidence type="ECO:0000313" key="2">
    <source>
        <dbReference type="EMBL" id="SNT13914.1"/>
    </source>
</evidence>
<keyword evidence="1" id="KW-0472">Membrane</keyword>
<dbReference type="RefSeq" id="WP_089357178.1">
    <property type="nucleotide sequence ID" value="NZ_FZPD01000004.1"/>
</dbReference>
<name>A0A239K9V4_EKHLU</name>
<gene>
    <name evidence="2" type="ORF">SAMN05421640_2472</name>
</gene>
<sequence length="403" mass="45141">MKRVKAGALSFVVGISIVLSLLISGFILIKIYSDRESKLARIRQDLLINLNSGFELVKAKPEVIQNKINELDLFGRGKDSIIIKSSPWGFTNVVQITAKRGKFFEQKEAFINKVNQFDESTMFLADHGEPLTLLGRSKIDGIIQVPGGRVSTSSIGDLYFTGTLPKESQTFRSNPTLPQIDQSLLENLTKFDSETVPIKEIQKNNEFSFKNNSALKLHSIDPIILTQNFKGKIIIESESEIEVLLTSKLEDVILIAPKIVLQDFVSGSFQAIARDTILVGRGVKLNYPSALAVIGNNKGYIDVKSGYLEGSLFMHNFKDGDLNLMRIQNTDIYGSIYTNGYLDFQGSLYGCVTSNKFVFSRFGEIRENTIYNAEINSLTQNSYYKNFDFFSNDSPASVIKWLK</sequence>